<evidence type="ECO:0008006" key="3">
    <source>
        <dbReference type="Google" id="ProtNLM"/>
    </source>
</evidence>
<dbReference type="Pfam" id="PF11216">
    <property type="entry name" value="DUF3012"/>
    <property type="match status" value="1"/>
</dbReference>
<dbReference type="InterPro" id="IPR021379">
    <property type="entry name" value="DUF3012"/>
</dbReference>
<evidence type="ECO:0000313" key="1">
    <source>
        <dbReference type="EMBL" id="GAA5526059.1"/>
    </source>
</evidence>
<keyword evidence="2" id="KW-1185">Reference proteome</keyword>
<gene>
    <name evidence="1" type="ORF">Maes01_02648</name>
</gene>
<comment type="caution">
    <text evidence="1">The sequence shown here is derived from an EMBL/GenBank/DDBJ whole genome shotgun (WGS) entry which is preliminary data.</text>
</comment>
<protein>
    <recommendedName>
        <fullName evidence="3">DUF3012 domain-containing protein</fullName>
    </recommendedName>
</protein>
<reference evidence="1 2" key="1">
    <citation type="submission" date="2024-02" db="EMBL/GenBank/DDBJ databases">
        <title>Microbulbifer aestuariivivens NBRC 112533.</title>
        <authorList>
            <person name="Ichikawa N."/>
            <person name="Katano-Makiyama Y."/>
            <person name="Hidaka K."/>
        </authorList>
    </citation>
    <scope>NUCLEOTIDE SEQUENCE [LARGE SCALE GENOMIC DNA]</scope>
    <source>
        <strain evidence="1 2">NBRC 112533</strain>
    </source>
</reference>
<organism evidence="1 2">
    <name type="scientific">Microbulbifer aestuariivivens</name>
    <dbReference type="NCBI Taxonomy" id="1908308"/>
    <lineage>
        <taxon>Bacteria</taxon>
        <taxon>Pseudomonadati</taxon>
        <taxon>Pseudomonadota</taxon>
        <taxon>Gammaproteobacteria</taxon>
        <taxon>Cellvibrionales</taxon>
        <taxon>Microbulbiferaceae</taxon>
        <taxon>Microbulbifer</taxon>
    </lineage>
</organism>
<evidence type="ECO:0000313" key="2">
    <source>
        <dbReference type="Proteomes" id="UP001408594"/>
    </source>
</evidence>
<dbReference type="EMBL" id="BAABRT010000025">
    <property type="protein sequence ID" value="GAA5526059.1"/>
    <property type="molecule type" value="Genomic_DNA"/>
</dbReference>
<accession>A0ABP9WSM7</accession>
<sequence>MHPEKYKAIMKQFLAFSISVLLVASLAGCSPKRGSDAWCKKMDELPKGKWTLEDAGDYTRYCVLNQKPDQE</sequence>
<proteinExistence type="predicted"/>
<dbReference type="RefSeq" id="WP_345552219.1">
    <property type="nucleotide sequence ID" value="NZ_BAABRT010000025.1"/>
</dbReference>
<dbReference type="Proteomes" id="UP001408594">
    <property type="component" value="Unassembled WGS sequence"/>
</dbReference>
<name>A0ABP9WSM7_9GAMM</name>
<dbReference type="PROSITE" id="PS51257">
    <property type="entry name" value="PROKAR_LIPOPROTEIN"/>
    <property type="match status" value="1"/>
</dbReference>